<feature type="non-terminal residue" evidence="4">
    <location>
        <position position="1"/>
    </location>
</feature>
<dbReference type="PANTHER" id="PTHR32083:SF0">
    <property type="entry name" value="CILIA AND FLAGELLA-ASSOCIATED PROTEIN 58"/>
    <property type="match status" value="1"/>
</dbReference>
<feature type="coiled-coil region" evidence="2">
    <location>
        <begin position="246"/>
        <end position="528"/>
    </location>
</feature>
<sequence>NNEIINNINYIKKENIKKNIIIENLKKEINEEKKKNEEFNKDKLLIEKNTEILIEERNYINEEFLKTQKLLENQILKNKDIENIKNNLLEKINLFEKKEKDFFKKNSDYEKKLENIFKKNKILINDTKMKDKDFAKHSCIIKNLTNDNTKIKMKLDQEYFKVKILEKEKKALNIHVKSLTYEIQNVLKITENTKSLFLNQKKDINDLIMEKEHIKKIIEKIQEMVKINTNVVKKEKLSNITLEKDIKKYFEEKNKLCDDINTLTKEKEKLIDDISQYNTKIANHSNEIVTKDNKINTYIKMVNSLKNDLAKEKLLYENVKSEKMNTCKILADTRDKLNNLEEKFKIQTNQLDILKNDNKGIEFKMNNILEEKKNLTILCEKLREQLEKQKNLSEDIKTQLSHNIKIKDHIEIEIKELNIKLKNADKNVTQIKKENDILTNEINEKNDIINSLRDKIKLLQIAHDNMEINNNNQIQEIKHLKKKVNNFVNTNNLTNVSKETLNNTKTELNSLKKELINEQNKVKTLSDELEKPINIHRWRNLEGNDPTSFDLIQKLKNVQKKLIEKTEENVKKNILIQQKTKECEDLHKELTARSKNNNPQDLTLIRQQLREKDTLIKSLTAEISMYQEDPQPKGPLHR</sequence>
<dbReference type="InterPro" id="IPR049270">
    <property type="entry name" value="CFAP58_CC"/>
</dbReference>
<feature type="domain" description="Cilia- and flagella-associated protein 58 central coiled coil" evidence="3">
    <location>
        <begin position="200"/>
        <end position="485"/>
    </location>
</feature>
<dbReference type="PANTHER" id="PTHR32083">
    <property type="entry name" value="CILIA AND FLAGELLA-ASSOCIATED PROTEIN 58-RELATED"/>
    <property type="match status" value="1"/>
</dbReference>
<dbReference type="Proteomes" id="UP000078546">
    <property type="component" value="Unassembled WGS sequence"/>
</dbReference>
<accession>A0A1A8WP91</accession>
<dbReference type="GO" id="GO:0005856">
    <property type="term" value="C:cytoskeleton"/>
    <property type="evidence" value="ECO:0007669"/>
    <property type="project" value="TreeGrafter"/>
</dbReference>
<evidence type="ECO:0000313" key="4">
    <source>
        <dbReference type="EMBL" id="SBS94095.1"/>
    </source>
</evidence>
<dbReference type="AlphaFoldDB" id="A0A1A8WP91"/>
<dbReference type="Pfam" id="PF21771">
    <property type="entry name" value="CFAP58_CC"/>
    <property type="match status" value="1"/>
</dbReference>
<evidence type="ECO:0000256" key="1">
    <source>
        <dbReference type="ARBA" id="ARBA00023054"/>
    </source>
</evidence>
<keyword evidence="1 2" id="KW-0175">Coiled coil</keyword>
<reference evidence="5" key="1">
    <citation type="submission" date="2016-05" db="EMBL/GenBank/DDBJ databases">
        <authorList>
            <person name="Naeem Raeece"/>
        </authorList>
    </citation>
    <scope>NUCLEOTIDE SEQUENCE [LARGE SCALE GENOMIC DNA]</scope>
</reference>
<proteinExistence type="predicted"/>
<evidence type="ECO:0000259" key="3">
    <source>
        <dbReference type="Pfam" id="PF21771"/>
    </source>
</evidence>
<evidence type="ECO:0000256" key="2">
    <source>
        <dbReference type="SAM" id="Coils"/>
    </source>
</evidence>
<gene>
    <name evidence="4" type="ORF">POVCU1_027460</name>
</gene>
<name>A0A1A8WP91_PLAOA</name>
<protein>
    <recommendedName>
        <fullName evidence="3">Cilia- and flagella-associated protein 58 central coiled coil domain-containing protein</fullName>
    </recommendedName>
</protein>
<feature type="coiled-coil region" evidence="2">
    <location>
        <begin position="15"/>
        <end position="101"/>
    </location>
</feature>
<dbReference type="EMBL" id="FLQV01000504">
    <property type="protein sequence ID" value="SBS94095.1"/>
    <property type="molecule type" value="Genomic_DNA"/>
</dbReference>
<organism evidence="4 5">
    <name type="scientific">Plasmodium ovale curtisi</name>
    <dbReference type="NCBI Taxonomy" id="864141"/>
    <lineage>
        <taxon>Eukaryota</taxon>
        <taxon>Sar</taxon>
        <taxon>Alveolata</taxon>
        <taxon>Apicomplexa</taxon>
        <taxon>Aconoidasida</taxon>
        <taxon>Haemosporida</taxon>
        <taxon>Plasmodiidae</taxon>
        <taxon>Plasmodium</taxon>
        <taxon>Plasmodium (Plasmodium)</taxon>
    </lineage>
</organism>
<evidence type="ECO:0000313" key="5">
    <source>
        <dbReference type="Proteomes" id="UP000078546"/>
    </source>
</evidence>